<organism evidence="4 5">
    <name type="scientific">Tolypocladium paradoxum</name>
    <dbReference type="NCBI Taxonomy" id="94208"/>
    <lineage>
        <taxon>Eukaryota</taxon>
        <taxon>Fungi</taxon>
        <taxon>Dikarya</taxon>
        <taxon>Ascomycota</taxon>
        <taxon>Pezizomycotina</taxon>
        <taxon>Sordariomycetes</taxon>
        <taxon>Hypocreomycetidae</taxon>
        <taxon>Hypocreales</taxon>
        <taxon>Ophiocordycipitaceae</taxon>
        <taxon>Tolypocladium</taxon>
    </lineage>
</organism>
<keyword evidence="2" id="KW-0812">Transmembrane</keyword>
<evidence type="ECO:0008006" key="6">
    <source>
        <dbReference type="Google" id="ProtNLM"/>
    </source>
</evidence>
<name>A0A2S4KME1_9HYPO</name>
<evidence type="ECO:0000256" key="1">
    <source>
        <dbReference type="SAM" id="MobiDB-lite"/>
    </source>
</evidence>
<reference evidence="4 5" key="1">
    <citation type="submission" date="2018-01" db="EMBL/GenBank/DDBJ databases">
        <title>Harnessing the power of phylogenomics to disentangle the directionality and signatures of interkingdom host jumping in the parasitic fungal genus Tolypocladium.</title>
        <authorList>
            <person name="Quandt C.A."/>
            <person name="Patterson W."/>
            <person name="Spatafora J.W."/>
        </authorList>
    </citation>
    <scope>NUCLEOTIDE SEQUENCE [LARGE SCALE GENOMIC DNA]</scope>
    <source>
        <strain evidence="4 5">NRBC 100945</strain>
    </source>
</reference>
<feature type="chain" id="PRO_5015535192" description="Mid2 domain-containing protein" evidence="3">
    <location>
        <begin position="21"/>
        <end position="293"/>
    </location>
</feature>
<feature type="signal peptide" evidence="3">
    <location>
        <begin position="1"/>
        <end position="20"/>
    </location>
</feature>
<proteinExistence type="predicted"/>
<evidence type="ECO:0000313" key="4">
    <source>
        <dbReference type="EMBL" id="POR31358.1"/>
    </source>
</evidence>
<feature type="compositionally biased region" description="Low complexity" evidence="1">
    <location>
        <begin position="149"/>
        <end position="200"/>
    </location>
</feature>
<dbReference type="EMBL" id="PKSG01001060">
    <property type="protein sequence ID" value="POR31358.1"/>
    <property type="molecule type" value="Genomic_DNA"/>
</dbReference>
<evidence type="ECO:0000313" key="5">
    <source>
        <dbReference type="Proteomes" id="UP000237481"/>
    </source>
</evidence>
<dbReference type="OrthoDB" id="5215637at2759"/>
<keyword evidence="5" id="KW-1185">Reference proteome</keyword>
<keyword evidence="2" id="KW-0472">Membrane</keyword>
<feature type="region of interest" description="Disordered" evidence="1">
    <location>
        <begin position="233"/>
        <end position="278"/>
    </location>
</feature>
<accession>A0A2S4KME1</accession>
<feature type="transmembrane region" description="Helical" evidence="2">
    <location>
        <begin position="204"/>
        <end position="225"/>
    </location>
</feature>
<protein>
    <recommendedName>
        <fullName evidence="6">Mid2 domain-containing protein</fullName>
    </recommendedName>
</protein>
<comment type="caution">
    <text evidence="4">The sequence shown here is derived from an EMBL/GenBank/DDBJ whole genome shotgun (WGS) entry which is preliminary data.</text>
</comment>
<evidence type="ECO:0000256" key="3">
    <source>
        <dbReference type="SAM" id="SignalP"/>
    </source>
</evidence>
<keyword evidence="2" id="KW-1133">Transmembrane helix</keyword>
<evidence type="ECO:0000256" key="2">
    <source>
        <dbReference type="SAM" id="Phobius"/>
    </source>
</evidence>
<sequence>MRPLLVAAAVLATRPCATLALCYFPDGSVAPQDSPCSDDTAQSTCCGQGYACLSNNVCMATGREIQKPGATTFSRGSCTDRSWRSGACPNFCADPEADNVGGGEGMGRCERDAKLFYCINAKTKPNCDKMENILIFQVAPSVITTIGVSPSSTSSANRSDASSTASRTSSSSAASLTATPTNNVSPPSSPSPETSSSTGAKTGIGVGVGVGVTALLAAGALWFVLRRRRAARAAAPPPAENTNPATDPTSSKPPGPDIAWSQNHPSPGVSEVQGMPAYEYTRRQTMRYELPGA</sequence>
<dbReference type="Proteomes" id="UP000237481">
    <property type="component" value="Unassembled WGS sequence"/>
</dbReference>
<feature type="compositionally biased region" description="Polar residues" evidence="1">
    <location>
        <begin position="240"/>
        <end position="250"/>
    </location>
</feature>
<gene>
    <name evidence="4" type="ORF">TPAR_08408</name>
</gene>
<feature type="region of interest" description="Disordered" evidence="1">
    <location>
        <begin position="148"/>
        <end position="200"/>
    </location>
</feature>
<keyword evidence="3" id="KW-0732">Signal</keyword>
<dbReference type="STRING" id="94208.A0A2S4KME1"/>
<dbReference type="AlphaFoldDB" id="A0A2S4KME1"/>